<feature type="domain" description="Integrator complex subunit 1 RPB2-binding" evidence="2">
    <location>
        <begin position="409"/>
        <end position="531"/>
    </location>
</feature>
<proteinExistence type="predicted"/>
<feature type="domain" description="Integrator complex subunit 1 R3" evidence="3">
    <location>
        <begin position="2123"/>
        <end position="2183"/>
    </location>
</feature>
<dbReference type="InterPro" id="IPR038902">
    <property type="entry name" value="INTS1"/>
</dbReference>
<dbReference type="PANTHER" id="PTHR21224">
    <property type="entry name" value="INTEGRATOR COMPLEX SUBUNIT 1"/>
    <property type="match status" value="1"/>
</dbReference>
<evidence type="ECO:0000259" key="3">
    <source>
        <dbReference type="Pfam" id="PF22927"/>
    </source>
</evidence>
<dbReference type="Pfam" id="PF12432">
    <property type="entry name" value="INTS1_RP2B-bd"/>
    <property type="match status" value="1"/>
</dbReference>
<reference evidence="6" key="1">
    <citation type="submission" date="2024-06" db="EMBL/GenBank/DDBJ databases">
        <authorList>
            <person name="Liu X."/>
            <person name="Lenzi L."/>
            <person name="Haldenby T S."/>
            <person name="Uol C."/>
        </authorList>
    </citation>
    <scope>NUCLEOTIDE SEQUENCE</scope>
</reference>
<dbReference type="GO" id="GO:0032039">
    <property type="term" value="C:integrator complex"/>
    <property type="evidence" value="ECO:0007669"/>
    <property type="project" value="InterPro"/>
</dbReference>
<feature type="domain" description="Integrator complex subunit 1 INTS2-binding" evidence="5">
    <location>
        <begin position="1206"/>
        <end position="1422"/>
    </location>
</feature>
<dbReference type="Pfam" id="PF22929">
    <property type="entry name" value="INTS1_INTS2-bd"/>
    <property type="match status" value="1"/>
</dbReference>
<dbReference type="InterPro" id="IPR053966">
    <property type="entry name" value="INTS1_INTS2-bd"/>
</dbReference>
<dbReference type="GO" id="GO:0034474">
    <property type="term" value="P:U2 snRNA 3'-end processing"/>
    <property type="evidence" value="ECO:0007669"/>
    <property type="project" value="InterPro"/>
</dbReference>
<evidence type="ECO:0000313" key="7">
    <source>
        <dbReference type="Proteomes" id="UP001497525"/>
    </source>
</evidence>
<dbReference type="InterPro" id="IPR053964">
    <property type="entry name" value="INT1_R3"/>
</dbReference>
<accession>A0AAV2T5P6</accession>
<gene>
    <name evidence="6" type="ORF">CDAUBV1_LOCUS5603</name>
</gene>
<dbReference type="PANTHER" id="PTHR21224:SF1">
    <property type="entry name" value="INTEGRATOR COMPLEX SUBUNIT 1"/>
    <property type="match status" value="1"/>
</dbReference>
<dbReference type="EMBL" id="CAXLJL010000134">
    <property type="protein sequence ID" value="CAL5132762.1"/>
    <property type="molecule type" value="Genomic_DNA"/>
</dbReference>
<evidence type="ECO:0000313" key="6">
    <source>
        <dbReference type="EMBL" id="CAL5132762.1"/>
    </source>
</evidence>
<evidence type="ECO:0000259" key="5">
    <source>
        <dbReference type="Pfam" id="PF22929"/>
    </source>
</evidence>
<feature type="region of interest" description="Disordered" evidence="1">
    <location>
        <begin position="13"/>
        <end position="35"/>
    </location>
</feature>
<name>A0AAV2T5P6_CALDB</name>
<dbReference type="InterPro" id="IPR022145">
    <property type="entry name" value="INTS1_RPB2-bd"/>
</dbReference>
<comment type="caution">
    <text evidence="6">The sequence shown here is derived from an EMBL/GenBank/DDBJ whole genome shotgun (WGS) entry which is preliminary data.</text>
</comment>
<evidence type="ECO:0000259" key="4">
    <source>
        <dbReference type="Pfam" id="PF22928"/>
    </source>
</evidence>
<sequence length="2518" mass="274693">MPDLRLQVVSGRRPRPALLSRQKGPPWTSGEQTPTSGNHFFPAPIWNRLPPEVAIAPSIPSFKRLKACELVARTETALNAGEISLAESLILSALNQLRVNSGPTLLGPAITSSSAFRGSSGNSGSRLLMGFSLGLLVLAQSHPSLFSRVAVMDQLITLLALSPRELGISLPPAAVATITARARGLYVLVANIIYLALADQAKWPSHLVTIYLEDSLRDRVWVDQDECRAFVLNLETAFPKACGDPRGLFTILSSPAGGLPSSTTGSSGGHTASYVPNAVHSTLGLTCVSASVQPSADVDSTSSGSRVKDEIADAVSVVLKSQPISVAKIVHGSDINSLTVNRFESSRQAVEVMIASAMRDALSIRGGNTGATTPLINQGVGAAVTLASGSAAGPSVPVSGGSGDAPQLRNLIRTVAMAVGMPEIRGAVASRLEPWLTNPKVQLFSVGLLALLCANCKLGGLSAHDLDVMVSMVYRIRHKLLKPNIQAAFFECINYAVKAAPMNLYCLIHLCVASELKSPPLTVGTESKMASSSSQNVGNAVVKIAETVKSLAGEKSDEQSSGSLGSSYQHQQLASATVAAVAASASAAASRGSSSVFFILPHLYQKFTLQWVRIIGNLLHERLLLVATSSSAVLQSGAPPLTDTQIAEEVNTGLAPIYQFLRELAHASRSNPSDNGSHPTTLNTTTSQVAQQSYLPCAELTAALLQDRSCRGTTTASMAANAIIGSLTHNKDGKTPSDSSGGHTTSISVFQLYLNGLVSLVAAMQLLSANRPYLWHSSNIRRTDAMKSHQTTLRQIRLAFIRWTKTILPLLVNATVQITEDASSIDSAIVHSLEALKPVVLIRRALMLDSVVPIHESGGGYELSSFYPVSSIWSNDQDRSSMVRLVTDVCLPEKLAHQLLILGLEPSWQLLSPLEAADTVCELIWRAALFTKASGVDGLGITKAEQLIDLLYASCTYVPEQQIPPDFTCPTDMSVAGRDASVIETERLNSEMEVQLILRLESLLLSSASGDSSTTPVVVTPGTSKLIGRLVRNNPRGPCRLPPPDQLNNLRFVAERLNLGRRMWRSRDPDFLLQLVRTQASNHSVVQPWLIRLVESSGSDFDLLPVQCLCEYFLCDTIGRLLDGKKEVNSTKWDEFLSNPHGGSTDSMEFTSEVGLLLEHKENLTSGSDVQAGTNGTETSRLRHHLILKLREAMCTFGDVSASEALIHSFFTRLSDTRSLVRQAVRQCLCVLTSCDSTSFAGETFTDWYQVLRRLKQLPVLRADPNYSVHPGAVESLQHLFTSILASLHVESDLHILVADLLFLSRLTASDSFQSWRPVITSLSQFILTRSSILFSLLHNPSTEVKSAPTADQTTCTGYLTLEAMAEIFVRYIEYNCTAAEAIPVDENKSVFVAWSAERQCPLELDFIQAQLLLLTHISNELPTQPADFTPELLDDSVDSSDRSWWICLRDIWFFRDPDSSDETCYHLPQMSPFLFPVPTFPHTDSFGTSAHHLSFDRLVGDDQLSRPCLSATLRCALISTNQPPLVYGALWSTSITELVSTISLLPLFMLTANTLNILMEKLQQIVTGVDSSLRDVAQGMLSQLETVRSRNHSADSGLMTTSEELIEVSEPLESESALGSGVDIPDHLREPVWSRTCSILLGLRGVSKTAFASKVLHTLGNSSSIRAAWLEQLNEELSIVTPTQPETKSLPVADEDTHGAGNTFLQLVASNPNLLELLLPLVGYCQAFGDSTTKKLRSTLDSLSQSLLLPRGLGEVLHLLFPSFFTGQMVAVSVMSPNSSDEAHMDQLVDLQELDHMELSSVSLLDAVCRYGLVEYVYLSPDKKLSEDTATDPNSMTDELVLSPVFGLVFEDSGSTGSLGVNCSSPNLCEYNKYLLTELLNQATPMFLRQCFYFLLRPDGTGRVNSSRALDFIMAVLTLPRLLYPVPRSEPLERPDSATFLASLHQFSLTEACRLIDYVVGEAHEVVIARNPSDVDISGIIEDVLAKRTPLLDLALTRWPDDCLLYLELLSGFLQSPVPSNMMHSVDHSHEGGPTLGHPDWSLVAQQLLIHLYHRWPGLVDLLHSSRAKLLIYQLHSESPENSSLLSMPSTAFKILSAPHLEVDRLGSFLLVGLTSTNQVVSETAQLACKSLFIHHPRLCLCLLPVLAALSEGRLNVSWAQFTERRYHTLFATLLHLLELLETSSVDNGSELSPDQVTTVEMSSSVLFTSDPSTYGPSVDRLLTNAIAMLAYFRPQVRRLGGFTSRLIKLLTLYSRVPAWRDESAHSGGLFRFEHNLRSNLELLATEYDDFGPVLKLFAQKLPTVSTTDYGSCLPTGPCFSHSLSDSVSRSNKRWSLAVVNPFIQRLKTCSRSQSITAVLDDLNNVSKRKVDVLLYFKTELERLIFNPDEAVCSFAYRLLLRLLNYYPRLAPNLIRNTILPRLSPKFREHNPISTSTLTNLPDFCLLAPHLAPKMLALCADYVMFAPSSELQKVALRSIEEAVRRLTLDGVDTACIEHAASALISRTNSIKGTLLPS</sequence>
<protein>
    <submittedName>
        <fullName evidence="6">Uncharacterized protein</fullName>
    </submittedName>
</protein>
<dbReference type="InterPro" id="IPR053965">
    <property type="entry name" value="INTS1_R4"/>
</dbReference>
<dbReference type="Pfam" id="PF22927">
    <property type="entry name" value="INT1_R3"/>
    <property type="match status" value="1"/>
</dbReference>
<evidence type="ECO:0000259" key="2">
    <source>
        <dbReference type="Pfam" id="PF12432"/>
    </source>
</evidence>
<dbReference type="Pfam" id="PF22928">
    <property type="entry name" value="INTS1_R4"/>
    <property type="match status" value="1"/>
</dbReference>
<evidence type="ECO:0000256" key="1">
    <source>
        <dbReference type="SAM" id="MobiDB-lite"/>
    </source>
</evidence>
<feature type="domain" description="Integrator complex subunit 1 R4" evidence="4">
    <location>
        <begin position="2346"/>
        <end position="2448"/>
    </location>
</feature>
<organism evidence="6 7">
    <name type="scientific">Calicophoron daubneyi</name>
    <name type="common">Rumen fluke</name>
    <name type="synonym">Paramphistomum daubneyi</name>
    <dbReference type="NCBI Taxonomy" id="300641"/>
    <lineage>
        <taxon>Eukaryota</taxon>
        <taxon>Metazoa</taxon>
        <taxon>Spiralia</taxon>
        <taxon>Lophotrochozoa</taxon>
        <taxon>Platyhelminthes</taxon>
        <taxon>Trematoda</taxon>
        <taxon>Digenea</taxon>
        <taxon>Plagiorchiida</taxon>
        <taxon>Pronocephalata</taxon>
        <taxon>Paramphistomoidea</taxon>
        <taxon>Paramphistomidae</taxon>
        <taxon>Calicophoron</taxon>
    </lineage>
</organism>
<dbReference type="Proteomes" id="UP001497525">
    <property type="component" value="Unassembled WGS sequence"/>
</dbReference>